<dbReference type="InterPro" id="IPR035926">
    <property type="entry name" value="NusB-like_sf"/>
</dbReference>
<gene>
    <name evidence="6" type="primary">nusB</name>
    <name evidence="9" type="ORF">QO018_000692</name>
</gene>
<protein>
    <recommendedName>
        <fullName evidence="6">Transcription antitermination protein NusB</fullName>
    </recommendedName>
    <alternativeName>
        <fullName evidence="6">Antitermination factor NusB</fullName>
    </alternativeName>
</protein>
<dbReference type="Pfam" id="PF01029">
    <property type="entry name" value="NusB"/>
    <property type="match status" value="1"/>
</dbReference>
<dbReference type="EMBL" id="JAUSVU010000002">
    <property type="protein sequence ID" value="MDQ0531856.1"/>
    <property type="molecule type" value="Genomic_DNA"/>
</dbReference>
<dbReference type="NCBIfam" id="TIGR01951">
    <property type="entry name" value="nusB"/>
    <property type="match status" value="1"/>
</dbReference>
<name>A0ABU0MF34_9PROT</name>
<evidence type="ECO:0000256" key="6">
    <source>
        <dbReference type="HAMAP-Rule" id="MF_00073"/>
    </source>
</evidence>
<evidence type="ECO:0000256" key="3">
    <source>
        <dbReference type="ARBA" id="ARBA00022884"/>
    </source>
</evidence>
<dbReference type="RefSeq" id="WP_209978788.1">
    <property type="nucleotide sequence ID" value="NZ_JAGINO010000002.1"/>
</dbReference>
<comment type="function">
    <text evidence="6">Involved in transcription antitermination. Required for transcription of ribosomal RNA (rRNA) genes. Binds specifically to the boxA antiterminator sequence of the ribosomal RNA (rrn) operons.</text>
</comment>
<comment type="caution">
    <text evidence="9">The sequence shown here is derived from an EMBL/GenBank/DDBJ whole genome shotgun (WGS) entry which is preliminary data.</text>
</comment>
<evidence type="ECO:0000256" key="4">
    <source>
        <dbReference type="ARBA" id="ARBA00023015"/>
    </source>
</evidence>
<evidence type="ECO:0000256" key="1">
    <source>
        <dbReference type="ARBA" id="ARBA00005952"/>
    </source>
</evidence>
<reference evidence="9 10" key="1">
    <citation type="submission" date="2023-07" db="EMBL/GenBank/DDBJ databases">
        <title>Genomic Encyclopedia of Type Strains, Phase IV (KMG-IV): sequencing the most valuable type-strain genomes for metagenomic binning, comparative biology and taxonomic classification.</title>
        <authorList>
            <person name="Goeker M."/>
        </authorList>
    </citation>
    <scope>NUCLEOTIDE SEQUENCE [LARGE SCALE GENOMIC DNA]</scope>
    <source>
        <strain evidence="9 10">DSM 19922</strain>
    </source>
</reference>
<keyword evidence="5 6" id="KW-0804">Transcription</keyword>
<feature type="region of interest" description="Disordered" evidence="7">
    <location>
        <begin position="1"/>
        <end position="44"/>
    </location>
</feature>
<dbReference type="PANTHER" id="PTHR11078:SF3">
    <property type="entry name" value="ANTITERMINATION NUSB DOMAIN-CONTAINING PROTEIN"/>
    <property type="match status" value="1"/>
</dbReference>
<dbReference type="InterPro" id="IPR006027">
    <property type="entry name" value="NusB_RsmB_TIM44"/>
</dbReference>
<dbReference type="SUPFAM" id="SSF48013">
    <property type="entry name" value="NusB-like"/>
    <property type="match status" value="1"/>
</dbReference>
<keyword evidence="2 6" id="KW-0889">Transcription antitermination</keyword>
<sequence length="200" mass="21410">MSNDDAGSPVTPERASGEHKAGDPKGAKPKSRKNKTGGGSAKARRKAARLAAAQALYQIDLAQAPVENVVGEFVAHRLGEEIDGAKFVAGDPQLFADIVRGVTHRRAEVDGVLGAALDPRFPLDRLELLLRAILRAGAYEIAVHLDTHPRILISEYVDVARAFFSGREPAMVNGVLDHVARALRAEDLAKPDPGRSQAEE</sequence>
<evidence type="ECO:0000313" key="9">
    <source>
        <dbReference type="EMBL" id="MDQ0531856.1"/>
    </source>
</evidence>
<evidence type="ECO:0000313" key="10">
    <source>
        <dbReference type="Proteomes" id="UP001244552"/>
    </source>
</evidence>
<feature type="compositionally biased region" description="Basic and acidic residues" evidence="7">
    <location>
        <begin position="15"/>
        <end position="26"/>
    </location>
</feature>
<keyword evidence="10" id="KW-1185">Reference proteome</keyword>
<dbReference type="Gene3D" id="1.10.940.10">
    <property type="entry name" value="NusB-like"/>
    <property type="match status" value="1"/>
</dbReference>
<keyword evidence="4 6" id="KW-0805">Transcription regulation</keyword>
<dbReference type="InterPro" id="IPR011605">
    <property type="entry name" value="NusB_fam"/>
</dbReference>
<comment type="similarity">
    <text evidence="1 6">Belongs to the NusB family.</text>
</comment>
<organism evidence="9 10">
    <name type="scientific">Azospirillum picis</name>
    <dbReference type="NCBI Taxonomy" id="488438"/>
    <lineage>
        <taxon>Bacteria</taxon>
        <taxon>Pseudomonadati</taxon>
        <taxon>Pseudomonadota</taxon>
        <taxon>Alphaproteobacteria</taxon>
        <taxon>Rhodospirillales</taxon>
        <taxon>Azospirillaceae</taxon>
        <taxon>Azospirillum</taxon>
    </lineage>
</organism>
<evidence type="ECO:0000259" key="8">
    <source>
        <dbReference type="Pfam" id="PF01029"/>
    </source>
</evidence>
<evidence type="ECO:0000256" key="7">
    <source>
        <dbReference type="SAM" id="MobiDB-lite"/>
    </source>
</evidence>
<evidence type="ECO:0000256" key="2">
    <source>
        <dbReference type="ARBA" id="ARBA00022814"/>
    </source>
</evidence>
<dbReference type="Proteomes" id="UP001244552">
    <property type="component" value="Unassembled WGS sequence"/>
</dbReference>
<dbReference type="PANTHER" id="PTHR11078">
    <property type="entry name" value="N UTILIZATION SUBSTANCE PROTEIN B-RELATED"/>
    <property type="match status" value="1"/>
</dbReference>
<evidence type="ECO:0000256" key="5">
    <source>
        <dbReference type="ARBA" id="ARBA00023163"/>
    </source>
</evidence>
<feature type="domain" description="NusB/RsmB/TIM44" evidence="8">
    <location>
        <begin position="47"/>
        <end position="181"/>
    </location>
</feature>
<proteinExistence type="inferred from homology"/>
<keyword evidence="3 6" id="KW-0694">RNA-binding</keyword>
<accession>A0ABU0MF34</accession>
<dbReference type="HAMAP" id="MF_00073">
    <property type="entry name" value="NusB"/>
    <property type="match status" value="1"/>
</dbReference>